<sequence length="83" mass="9017">MAKITIYSTTTCPYCIMLKNYLKSKNIGYEEVLLDKNPEQGQASIDTCGSMGVPCTHIVKDDGAAISILGFDKEKIDTALGIK</sequence>
<reference evidence="3" key="1">
    <citation type="submission" date="2017-09" db="EMBL/GenBank/DDBJ databases">
        <title>Depth-based differentiation of microbial function through sediment-hosted aquifers and enrichment of novel symbionts in the deep terrestrial subsurface.</title>
        <authorList>
            <person name="Probst A.J."/>
            <person name="Ladd B."/>
            <person name="Jarett J.K."/>
            <person name="Geller-Mcgrath D.E."/>
            <person name="Sieber C.M.K."/>
            <person name="Emerson J.B."/>
            <person name="Anantharaman K."/>
            <person name="Thomas B.C."/>
            <person name="Malmstrom R."/>
            <person name="Stieglmeier M."/>
            <person name="Klingl A."/>
            <person name="Woyke T."/>
            <person name="Ryan C.M."/>
            <person name="Banfield J.F."/>
        </authorList>
    </citation>
    <scope>NUCLEOTIDE SEQUENCE [LARGE SCALE GENOMIC DNA]</scope>
</reference>
<name>A0A2M7QEU6_9BACT</name>
<evidence type="ECO:0000259" key="1">
    <source>
        <dbReference type="Pfam" id="PF00462"/>
    </source>
</evidence>
<dbReference type="CDD" id="cd02976">
    <property type="entry name" value="NrdH"/>
    <property type="match status" value="1"/>
</dbReference>
<dbReference type="PROSITE" id="PS51354">
    <property type="entry name" value="GLUTAREDOXIN_2"/>
    <property type="match status" value="1"/>
</dbReference>
<gene>
    <name evidence="2" type="ORF">COY90_00640</name>
</gene>
<dbReference type="PANTHER" id="PTHR34386">
    <property type="entry name" value="GLUTAREDOXIN"/>
    <property type="match status" value="1"/>
</dbReference>
<dbReference type="Proteomes" id="UP000230108">
    <property type="component" value="Unassembled WGS sequence"/>
</dbReference>
<dbReference type="GO" id="GO:0045454">
    <property type="term" value="P:cell redox homeostasis"/>
    <property type="evidence" value="ECO:0007669"/>
    <property type="project" value="TreeGrafter"/>
</dbReference>
<evidence type="ECO:0000313" key="3">
    <source>
        <dbReference type="Proteomes" id="UP000230108"/>
    </source>
</evidence>
<proteinExistence type="predicted"/>
<accession>A0A2M7QEU6</accession>
<dbReference type="PANTHER" id="PTHR34386:SF1">
    <property type="entry name" value="GLUTAREDOXIN-LIKE PROTEIN NRDH"/>
    <property type="match status" value="1"/>
</dbReference>
<dbReference type="GO" id="GO:0009055">
    <property type="term" value="F:electron transfer activity"/>
    <property type="evidence" value="ECO:0007669"/>
    <property type="project" value="TreeGrafter"/>
</dbReference>
<feature type="domain" description="Glutaredoxin" evidence="1">
    <location>
        <begin position="4"/>
        <end position="55"/>
    </location>
</feature>
<dbReference type="InterPro" id="IPR002109">
    <property type="entry name" value="Glutaredoxin"/>
</dbReference>
<evidence type="ECO:0000313" key="2">
    <source>
        <dbReference type="EMBL" id="PIY69437.1"/>
    </source>
</evidence>
<dbReference type="SUPFAM" id="SSF52833">
    <property type="entry name" value="Thioredoxin-like"/>
    <property type="match status" value="1"/>
</dbReference>
<comment type="caution">
    <text evidence="2">The sequence shown here is derived from an EMBL/GenBank/DDBJ whole genome shotgun (WGS) entry which is preliminary data.</text>
</comment>
<protein>
    <submittedName>
        <fullName evidence="2">NrdH-redoxin</fullName>
    </submittedName>
</protein>
<dbReference type="InterPro" id="IPR036249">
    <property type="entry name" value="Thioredoxin-like_sf"/>
</dbReference>
<dbReference type="Pfam" id="PF00462">
    <property type="entry name" value="Glutaredoxin"/>
    <property type="match status" value="1"/>
</dbReference>
<dbReference type="AlphaFoldDB" id="A0A2M7QEU6"/>
<organism evidence="2 3">
    <name type="scientific">Candidatus Roizmanbacteria bacterium CG_4_10_14_0_8_um_filter_39_9</name>
    <dbReference type="NCBI Taxonomy" id="1974829"/>
    <lineage>
        <taxon>Bacteria</taxon>
        <taxon>Candidatus Roizmaniibacteriota</taxon>
    </lineage>
</organism>
<dbReference type="InterPro" id="IPR051548">
    <property type="entry name" value="Grx-like_ET"/>
</dbReference>
<dbReference type="EMBL" id="PFLF01000018">
    <property type="protein sequence ID" value="PIY69437.1"/>
    <property type="molecule type" value="Genomic_DNA"/>
</dbReference>
<dbReference type="Gene3D" id="3.40.30.10">
    <property type="entry name" value="Glutaredoxin"/>
    <property type="match status" value="1"/>
</dbReference>